<comment type="subunit">
    <text evidence="6">Homodimer.</text>
</comment>
<comment type="caution">
    <text evidence="6">Lacks conserved residue(s) required for the propagation of feature annotation.</text>
</comment>
<dbReference type="PANTHER" id="PTHR22594">
    <property type="entry name" value="ASPARTYL/LYSYL-TRNA SYNTHETASE"/>
    <property type="match status" value="1"/>
</dbReference>
<name>A0A2H0WKR6_9BACT</name>
<keyword evidence="6" id="KW-0963">Cytoplasm</keyword>
<dbReference type="Gene3D" id="3.30.930.10">
    <property type="entry name" value="Bira Bifunctional Protein, Domain 2"/>
    <property type="match status" value="1"/>
</dbReference>
<dbReference type="InterPro" id="IPR002312">
    <property type="entry name" value="Asp/Asn-tRNA-synth_IIb"/>
</dbReference>
<dbReference type="GO" id="GO:0004815">
    <property type="term" value="F:aspartate-tRNA ligase activity"/>
    <property type="evidence" value="ECO:0007669"/>
    <property type="project" value="UniProtKB-UniRule"/>
</dbReference>
<feature type="binding site" evidence="6">
    <location>
        <position position="166"/>
    </location>
    <ligand>
        <name>L-aspartate</name>
        <dbReference type="ChEBI" id="CHEBI:29991"/>
    </ligand>
</feature>
<dbReference type="CDD" id="cd04317">
    <property type="entry name" value="EcAspRS_like_N"/>
    <property type="match status" value="1"/>
</dbReference>
<dbReference type="PROSITE" id="PS50862">
    <property type="entry name" value="AA_TRNA_LIGASE_II"/>
    <property type="match status" value="1"/>
</dbReference>
<feature type="binding site" evidence="6">
    <location>
        <position position="366"/>
    </location>
    <ligand>
        <name>L-aspartate</name>
        <dbReference type="ChEBI" id="CHEBI:29991"/>
    </ligand>
</feature>
<feature type="site" description="Important for tRNA non-discrimination" evidence="6">
    <location>
        <position position="29"/>
    </location>
</feature>
<keyword evidence="2 6" id="KW-0547">Nucleotide-binding</keyword>
<feature type="binding site" evidence="6">
    <location>
        <position position="359"/>
    </location>
    <ligand>
        <name>ATP</name>
        <dbReference type="ChEBI" id="CHEBI:30616"/>
    </ligand>
</feature>
<dbReference type="Pfam" id="PF00152">
    <property type="entry name" value="tRNA-synt_2"/>
    <property type="match status" value="1"/>
</dbReference>
<feature type="domain" description="Aminoacyl-transfer RNA synthetases class-II family profile" evidence="7">
    <location>
        <begin position="139"/>
        <end position="432"/>
    </location>
</feature>
<dbReference type="InterPro" id="IPR045864">
    <property type="entry name" value="aa-tRNA-synth_II/BPL/LPL"/>
</dbReference>
<evidence type="ECO:0000256" key="1">
    <source>
        <dbReference type="ARBA" id="ARBA00022598"/>
    </source>
</evidence>
<dbReference type="PRINTS" id="PR01042">
    <property type="entry name" value="TRNASYNTHASP"/>
</dbReference>
<feature type="binding site" evidence="6">
    <location>
        <position position="212"/>
    </location>
    <ligand>
        <name>L-aspartate</name>
        <dbReference type="ChEBI" id="CHEBI:29991"/>
    </ligand>
</feature>
<dbReference type="GO" id="GO:0006422">
    <property type="term" value="P:aspartyl-tRNA aminoacylation"/>
    <property type="evidence" value="ECO:0007669"/>
    <property type="project" value="UniProtKB-UniRule"/>
</dbReference>
<dbReference type="SUPFAM" id="SSF50249">
    <property type="entry name" value="Nucleic acid-binding proteins"/>
    <property type="match status" value="1"/>
</dbReference>
<evidence type="ECO:0000256" key="3">
    <source>
        <dbReference type="ARBA" id="ARBA00022840"/>
    </source>
</evidence>
<evidence type="ECO:0000256" key="5">
    <source>
        <dbReference type="ARBA" id="ARBA00023146"/>
    </source>
</evidence>
<gene>
    <name evidence="6 8" type="primary">aspS</name>
    <name evidence="8" type="ORF">COT67_02905</name>
</gene>
<evidence type="ECO:0000256" key="6">
    <source>
        <dbReference type="HAMAP-Rule" id="MF_00044"/>
    </source>
</evidence>
<dbReference type="SUPFAM" id="SSF55681">
    <property type="entry name" value="Class II aaRS and biotin synthetases"/>
    <property type="match status" value="1"/>
</dbReference>
<dbReference type="InterPro" id="IPR006195">
    <property type="entry name" value="aa-tRNA-synth_II"/>
</dbReference>
<feature type="binding site" evidence="6">
    <location>
        <position position="323"/>
    </location>
    <ligand>
        <name>L-aspartate</name>
        <dbReference type="ChEBI" id="CHEBI:29991"/>
    </ligand>
</feature>
<organism evidence="8 9">
    <name type="scientific">Candidatus Tagabacteria bacterium CG09_land_8_20_14_0_10_41_14</name>
    <dbReference type="NCBI Taxonomy" id="1975021"/>
    <lineage>
        <taxon>Bacteria</taxon>
        <taxon>Candidatus Tagaibacteriota</taxon>
    </lineage>
</organism>
<feature type="binding site" evidence="6">
    <location>
        <position position="221"/>
    </location>
    <ligand>
        <name>ATP</name>
        <dbReference type="ChEBI" id="CHEBI:30616"/>
    </ligand>
</feature>
<comment type="catalytic activity">
    <reaction evidence="6">
        <text>tRNA(Asx) + L-aspartate + ATP = L-aspartyl-tRNA(Asx) + AMP + diphosphate</text>
        <dbReference type="Rhea" id="RHEA:18349"/>
        <dbReference type="Rhea" id="RHEA-COMP:9710"/>
        <dbReference type="Rhea" id="RHEA-COMP:9711"/>
        <dbReference type="ChEBI" id="CHEBI:29991"/>
        <dbReference type="ChEBI" id="CHEBI:30616"/>
        <dbReference type="ChEBI" id="CHEBI:33019"/>
        <dbReference type="ChEBI" id="CHEBI:78442"/>
        <dbReference type="ChEBI" id="CHEBI:78516"/>
        <dbReference type="ChEBI" id="CHEBI:456215"/>
        <dbReference type="EC" id="6.1.1.23"/>
    </reaction>
</comment>
<dbReference type="CDD" id="cd00777">
    <property type="entry name" value="AspRS_core"/>
    <property type="match status" value="1"/>
</dbReference>
<dbReference type="GO" id="GO:0050560">
    <property type="term" value="F:aspartate-tRNA(Asn) ligase activity"/>
    <property type="evidence" value="ECO:0007669"/>
    <property type="project" value="UniProtKB-EC"/>
</dbReference>
<keyword evidence="1 6" id="KW-0436">Ligase</keyword>
<feature type="binding site" evidence="6">
    <location>
        <begin position="411"/>
        <end position="414"/>
    </location>
    <ligand>
        <name>ATP</name>
        <dbReference type="ChEBI" id="CHEBI:30616"/>
    </ligand>
</feature>
<comment type="similarity">
    <text evidence="6">Belongs to the class-II aminoacyl-tRNA synthetase family. Type 1 subfamily.</text>
</comment>
<accession>A0A2H0WKR6</accession>
<evidence type="ECO:0000256" key="4">
    <source>
        <dbReference type="ARBA" id="ARBA00022917"/>
    </source>
</evidence>
<dbReference type="Gene3D" id="2.40.50.140">
    <property type="entry name" value="Nucleic acid-binding proteins"/>
    <property type="match status" value="1"/>
</dbReference>
<comment type="subcellular location">
    <subcellularLocation>
        <location evidence="6">Cytoplasm</location>
    </subcellularLocation>
</comment>
<dbReference type="InterPro" id="IPR004524">
    <property type="entry name" value="Asp-tRNA-ligase_1"/>
</dbReference>
<dbReference type="GO" id="GO:0005737">
    <property type="term" value="C:cytoplasm"/>
    <property type="evidence" value="ECO:0007669"/>
    <property type="project" value="UniProtKB-SubCell"/>
</dbReference>
<dbReference type="InterPro" id="IPR004365">
    <property type="entry name" value="NA-bd_OB_tRNA"/>
</dbReference>
<dbReference type="EMBL" id="PEZL01000042">
    <property type="protein sequence ID" value="PIS13230.1"/>
    <property type="molecule type" value="Genomic_DNA"/>
</dbReference>
<dbReference type="GO" id="GO:0005524">
    <property type="term" value="F:ATP binding"/>
    <property type="evidence" value="ECO:0007669"/>
    <property type="project" value="UniProtKB-UniRule"/>
</dbReference>
<reference evidence="9" key="1">
    <citation type="submission" date="2017-09" db="EMBL/GenBank/DDBJ databases">
        <title>Depth-based differentiation of microbial function through sediment-hosted aquifers and enrichment of novel symbionts in the deep terrestrial subsurface.</title>
        <authorList>
            <person name="Probst A.J."/>
            <person name="Ladd B."/>
            <person name="Jarett J.K."/>
            <person name="Geller-Mcgrath D.E."/>
            <person name="Sieber C.M.K."/>
            <person name="Emerson J.B."/>
            <person name="Anantharaman K."/>
            <person name="Thomas B.C."/>
            <person name="Malmstrom R."/>
            <person name="Stieglmeier M."/>
            <person name="Klingl A."/>
            <person name="Woyke T."/>
            <person name="Ryan C.M."/>
            <person name="Banfield J.F."/>
        </authorList>
    </citation>
    <scope>NUCLEOTIDE SEQUENCE [LARGE SCALE GENOMIC DNA]</scope>
</reference>
<dbReference type="AlphaFoldDB" id="A0A2H0WKR6"/>
<comment type="function">
    <text evidence="6">Aspartyl-tRNA synthetase with relaxed tRNA specificity since it is able to aspartylate not only its cognate tRNA(Asp) but also tRNA(Asn). Reaction proceeds in two steps: L-aspartate is first activated by ATP to form Asp-AMP and then transferred to the acceptor end of tRNA(Asp/Asn).</text>
</comment>
<dbReference type="HAMAP" id="MF_00044">
    <property type="entry name" value="Asp_tRNA_synth_type1"/>
    <property type="match status" value="1"/>
</dbReference>
<protein>
    <recommendedName>
        <fullName evidence="6">Aspartate--tRNA(Asp/Asn) ligase</fullName>
        <ecNumber evidence="6">6.1.1.23</ecNumber>
    </recommendedName>
    <alternativeName>
        <fullName evidence="6">Aspartyl-tRNA synthetase</fullName>
        <shortName evidence="6">AspRS</shortName>
    </alternativeName>
    <alternativeName>
        <fullName evidence="6">Non-discriminating aspartyl-tRNA synthetase</fullName>
        <shortName evidence="6">ND-AspRS</shortName>
    </alternativeName>
</protein>
<keyword evidence="5 6" id="KW-0030">Aminoacyl-tRNA synthetase</keyword>
<dbReference type="PANTHER" id="PTHR22594:SF5">
    <property type="entry name" value="ASPARTATE--TRNA LIGASE, MITOCHONDRIAL"/>
    <property type="match status" value="1"/>
</dbReference>
<dbReference type="Proteomes" id="UP000230353">
    <property type="component" value="Unassembled WGS sequence"/>
</dbReference>
<dbReference type="EC" id="6.1.1.23" evidence="6"/>
<keyword evidence="3 6" id="KW-0067">ATP-binding</keyword>
<sequence length="464" mass="53524">MRRTLIKETVQKIGEDILVKGWVDTRRDHGKLIFIDLIDTSGLLQIVFGSEANQLRPGDVIEVEGKVSERPKNMVNENLETGTIELQAKKLNILNKSETPPFELNTEGYEVNEETRLKYRYLDLRRKRLQNNLKKRHILINFLSNFLTEREFVEIETPLLTKSTPEGARDYVVPSRLHQGKFYALPQAPQQFKQLLMLSGIEKYFQIAKCLRDEDTRADRQPEFTQLDIEISFTDREEVMELNEELIIETVKKIYPDKKIKETPFPRISYKEAMEKYKTDRPDLRQDKNNADELAFCWIIDFPFFAKAAKGESGTKSEWTFTHNPFSAAISEHEEILLQKKDIDKIIASQYDIVLNGFEIGGGSIRNHKPELLKSVLEIIGMSEKEIQENFGHMLEAFKYGAPPHGGIAWGLDRLIAILQNEPSIREVIAFPKTGDGRDLMMNAPSELTPDQLKELGIEIKKEE</sequence>
<dbReference type="GO" id="GO:0003676">
    <property type="term" value="F:nucleic acid binding"/>
    <property type="evidence" value="ECO:0007669"/>
    <property type="project" value="InterPro"/>
</dbReference>
<evidence type="ECO:0000256" key="2">
    <source>
        <dbReference type="ARBA" id="ARBA00022741"/>
    </source>
</evidence>
<dbReference type="InterPro" id="IPR004364">
    <property type="entry name" value="Aa-tRNA-synt_II"/>
</dbReference>
<dbReference type="NCBIfam" id="TIGR00459">
    <property type="entry name" value="aspS_bact"/>
    <property type="match status" value="1"/>
</dbReference>
<dbReference type="InterPro" id="IPR047090">
    <property type="entry name" value="AspRS_core"/>
</dbReference>
<dbReference type="InterPro" id="IPR012340">
    <property type="entry name" value="NA-bd_OB-fold"/>
</dbReference>
<dbReference type="InterPro" id="IPR047089">
    <property type="entry name" value="Asp-tRNA-ligase_1_N"/>
</dbReference>
<evidence type="ECO:0000259" key="7">
    <source>
        <dbReference type="PROSITE" id="PS50862"/>
    </source>
</evidence>
<comment type="caution">
    <text evidence="8">The sequence shown here is derived from an EMBL/GenBank/DDBJ whole genome shotgun (WGS) entry which is preliminary data.</text>
</comment>
<dbReference type="Pfam" id="PF01336">
    <property type="entry name" value="tRNA_anti-codon"/>
    <property type="match status" value="1"/>
</dbReference>
<feature type="binding site" evidence="6">
    <location>
        <begin position="212"/>
        <end position="214"/>
    </location>
    <ligand>
        <name>ATP</name>
        <dbReference type="ChEBI" id="CHEBI:30616"/>
    </ligand>
</feature>
<evidence type="ECO:0000313" key="9">
    <source>
        <dbReference type="Proteomes" id="UP000230353"/>
    </source>
</evidence>
<feature type="region of interest" description="Aspartate" evidence="6">
    <location>
        <begin position="190"/>
        <end position="193"/>
    </location>
</feature>
<evidence type="ECO:0000313" key="8">
    <source>
        <dbReference type="EMBL" id="PIS13230.1"/>
    </source>
</evidence>
<keyword evidence="4 6" id="KW-0648">Protein biosynthesis</keyword>
<proteinExistence type="inferred from homology"/>